<proteinExistence type="predicted"/>
<dbReference type="Proteomes" id="UP000717752">
    <property type="component" value="Unassembled WGS sequence"/>
</dbReference>
<protein>
    <submittedName>
        <fullName evidence="1">Uncharacterized protein</fullName>
    </submittedName>
</protein>
<evidence type="ECO:0000313" key="1">
    <source>
        <dbReference type="EMBL" id="MBW9052266.1"/>
    </source>
</evidence>
<reference evidence="1 2" key="1">
    <citation type="journal article" date="2021" name="MBio">
        <title>Poor Competitiveness of Bradyrhizobium in Pigeon Pea Root Colonization in Indian Soils.</title>
        <authorList>
            <person name="Chalasani D."/>
            <person name="Basu A."/>
            <person name="Pullabhotla S.V.S.R.N."/>
            <person name="Jorrin B."/>
            <person name="Neal A.L."/>
            <person name="Poole P.S."/>
            <person name="Podile A.R."/>
            <person name="Tkacz A."/>
        </authorList>
    </citation>
    <scope>NUCLEOTIDE SEQUENCE [LARGE SCALE GENOMIC DNA]</scope>
    <source>
        <strain evidence="1 2">HU56</strain>
    </source>
</reference>
<sequence>MLKTESSYHMDDISEIFKAFATKQGASGTMIACLYSGRFPEFCSPMVRDPAPPIGMELDARFFCHVTEAIATNHSVHDGAIMLGRQDSNSNYVITGWSFRLFAPESTIAAPANRGSAFNSCLAMAQVTDVDRIYLHSSGKMYLFKKSGFRVL</sequence>
<dbReference type="EMBL" id="JAEUAK010000002">
    <property type="protein sequence ID" value="MBW9052266.1"/>
    <property type="molecule type" value="Genomic_DNA"/>
</dbReference>
<evidence type="ECO:0000313" key="2">
    <source>
        <dbReference type="Proteomes" id="UP000717752"/>
    </source>
</evidence>
<comment type="caution">
    <text evidence="1">The sequence shown here is derived from an EMBL/GenBank/DDBJ whole genome shotgun (WGS) entry which is preliminary data.</text>
</comment>
<accession>A0ABS7GQN7</accession>
<name>A0ABS7GQN7_9HYPH</name>
<gene>
    <name evidence="1" type="ORF">JNB85_07525</name>
</gene>
<dbReference type="RefSeq" id="WP_220333705.1">
    <property type="nucleotide sequence ID" value="NZ_JAEUAK010000002.1"/>
</dbReference>
<organism evidence="1 2">
    <name type="scientific">Rhizobium mesosinicum</name>
    <dbReference type="NCBI Taxonomy" id="335017"/>
    <lineage>
        <taxon>Bacteria</taxon>
        <taxon>Pseudomonadati</taxon>
        <taxon>Pseudomonadota</taxon>
        <taxon>Alphaproteobacteria</taxon>
        <taxon>Hyphomicrobiales</taxon>
        <taxon>Rhizobiaceae</taxon>
        <taxon>Rhizobium/Agrobacterium group</taxon>
        <taxon>Rhizobium</taxon>
    </lineage>
</organism>
<keyword evidence="2" id="KW-1185">Reference proteome</keyword>